<organism evidence="3 4">
    <name type="scientific">Actinomadura physcomitrii</name>
    <dbReference type="NCBI Taxonomy" id="2650748"/>
    <lineage>
        <taxon>Bacteria</taxon>
        <taxon>Bacillati</taxon>
        <taxon>Actinomycetota</taxon>
        <taxon>Actinomycetes</taxon>
        <taxon>Streptosporangiales</taxon>
        <taxon>Thermomonosporaceae</taxon>
        <taxon>Actinomadura</taxon>
    </lineage>
</organism>
<dbReference type="GO" id="GO:0046491">
    <property type="term" value="P:L-methylmalonyl-CoA metabolic process"/>
    <property type="evidence" value="ECO:0007669"/>
    <property type="project" value="TreeGrafter"/>
</dbReference>
<comment type="caution">
    <text evidence="3">The sequence shown here is derived from an EMBL/GenBank/DDBJ whole genome shotgun (WGS) entry which is preliminary data.</text>
</comment>
<feature type="domain" description="VOC" evidence="2">
    <location>
        <begin position="4"/>
        <end position="150"/>
    </location>
</feature>
<protein>
    <recommendedName>
        <fullName evidence="2">VOC domain-containing protein</fullName>
    </recommendedName>
</protein>
<accession>A0A6I4MMX5</accession>
<gene>
    <name evidence="3" type="ORF">F8568_024970</name>
</gene>
<dbReference type="PANTHER" id="PTHR43048:SF3">
    <property type="entry name" value="METHYLMALONYL-COA EPIMERASE, MITOCHONDRIAL"/>
    <property type="match status" value="1"/>
</dbReference>
<proteinExistence type="predicted"/>
<keyword evidence="1" id="KW-0479">Metal-binding</keyword>
<dbReference type="GO" id="GO:0046872">
    <property type="term" value="F:metal ion binding"/>
    <property type="evidence" value="ECO:0007669"/>
    <property type="project" value="UniProtKB-KW"/>
</dbReference>
<dbReference type="InterPro" id="IPR037523">
    <property type="entry name" value="VOC_core"/>
</dbReference>
<dbReference type="AlphaFoldDB" id="A0A6I4MMX5"/>
<dbReference type="Pfam" id="PF00903">
    <property type="entry name" value="Glyoxalase"/>
    <property type="match status" value="1"/>
</dbReference>
<dbReference type="InterPro" id="IPR029068">
    <property type="entry name" value="Glyas_Bleomycin-R_OHBP_Dase"/>
</dbReference>
<dbReference type="InterPro" id="IPR004360">
    <property type="entry name" value="Glyas_Fos-R_dOase_dom"/>
</dbReference>
<evidence type="ECO:0000313" key="3">
    <source>
        <dbReference type="EMBL" id="MWA03576.1"/>
    </source>
</evidence>
<reference evidence="3" key="1">
    <citation type="submission" date="2019-12" db="EMBL/GenBank/DDBJ databases">
        <title>Actinomadura physcomitrii sp. nov., a novel actinomycete isolated from moss [Physcomitrium sphaericum (Ludw) Fuernr].</title>
        <authorList>
            <person name="Zhuang X."/>
        </authorList>
    </citation>
    <scope>NUCLEOTIDE SEQUENCE [LARGE SCALE GENOMIC DNA]</scope>
    <source>
        <strain evidence="3">LD22</strain>
    </source>
</reference>
<dbReference type="EMBL" id="WBMS02000020">
    <property type="protein sequence ID" value="MWA03576.1"/>
    <property type="molecule type" value="Genomic_DNA"/>
</dbReference>
<evidence type="ECO:0000256" key="1">
    <source>
        <dbReference type="ARBA" id="ARBA00022723"/>
    </source>
</evidence>
<dbReference type="PANTHER" id="PTHR43048">
    <property type="entry name" value="METHYLMALONYL-COA EPIMERASE"/>
    <property type="match status" value="1"/>
</dbReference>
<dbReference type="RefSeq" id="WP_151596118.1">
    <property type="nucleotide sequence ID" value="NZ_WBMS02000020.1"/>
</dbReference>
<name>A0A6I4MMX5_9ACTN</name>
<evidence type="ECO:0000313" key="4">
    <source>
        <dbReference type="Proteomes" id="UP000462055"/>
    </source>
</evidence>
<sequence>MLAAIWHFSFHVADLDRSVAFYRDVLGMELVHVQDQDNAYTRSLVGYPDARLRVAQLAVPGKGEHVSTHDLELVEYVEPRGERQDPARHHPGAAHMAFAVADITAEHARLTGLGVRFVSPPNRITAGANTGGAACYFLDPDDITLELVQPPPHRAHLLPGGRP</sequence>
<dbReference type="Proteomes" id="UP000462055">
    <property type="component" value="Unassembled WGS sequence"/>
</dbReference>
<dbReference type="InterPro" id="IPR051785">
    <property type="entry name" value="MMCE/EMCE_epimerase"/>
</dbReference>
<evidence type="ECO:0000259" key="2">
    <source>
        <dbReference type="PROSITE" id="PS51819"/>
    </source>
</evidence>
<dbReference type="Gene3D" id="3.10.180.10">
    <property type="entry name" value="2,3-Dihydroxybiphenyl 1,2-Dioxygenase, domain 1"/>
    <property type="match status" value="1"/>
</dbReference>
<dbReference type="GO" id="GO:0004493">
    <property type="term" value="F:methylmalonyl-CoA epimerase activity"/>
    <property type="evidence" value="ECO:0007669"/>
    <property type="project" value="TreeGrafter"/>
</dbReference>
<dbReference type="PROSITE" id="PS51819">
    <property type="entry name" value="VOC"/>
    <property type="match status" value="1"/>
</dbReference>
<dbReference type="SUPFAM" id="SSF54593">
    <property type="entry name" value="Glyoxalase/Bleomycin resistance protein/Dihydroxybiphenyl dioxygenase"/>
    <property type="match status" value="1"/>
</dbReference>
<keyword evidence="4" id="KW-1185">Reference proteome</keyword>